<keyword evidence="7" id="KW-0653">Protein transport</keyword>
<dbReference type="EMBL" id="JAUTXT010000046">
    <property type="protein sequence ID" value="KAK3671151.1"/>
    <property type="molecule type" value="Genomic_DNA"/>
</dbReference>
<organism evidence="13 14">
    <name type="scientific">Recurvomyces mirabilis</name>
    <dbReference type="NCBI Taxonomy" id="574656"/>
    <lineage>
        <taxon>Eukaryota</taxon>
        <taxon>Fungi</taxon>
        <taxon>Dikarya</taxon>
        <taxon>Ascomycota</taxon>
        <taxon>Pezizomycotina</taxon>
        <taxon>Dothideomycetes</taxon>
        <taxon>Dothideomycetidae</taxon>
        <taxon>Mycosphaerellales</taxon>
        <taxon>Teratosphaeriaceae</taxon>
        <taxon>Recurvomyces</taxon>
    </lineage>
</organism>
<evidence type="ECO:0000256" key="8">
    <source>
        <dbReference type="ARBA" id="ARBA00022989"/>
    </source>
</evidence>
<keyword evidence="5" id="KW-0812">Transmembrane</keyword>
<evidence type="ECO:0000256" key="6">
    <source>
        <dbReference type="ARBA" id="ARBA00022792"/>
    </source>
</evidence>
<feature type="region of interest" description="Disordered" evidence="12">
    <location>
        <begin position="404"/>
        <end position="424"/>
    </location>
</feature>
<comment type="subcellular location">
    <subcellularLocation>
        <location evidence="1">Mitochondrion inner membrane</location>
        <topology evidence="1">Single-pass membrane protein</topology>
    </subcellularLocation>
</comment>
<evidence type="ECO:0000256" key="2">
    <source>
        <dbReference type="ARBA" id="ARBA00006355"/>
    </source>
</evidence>
<protein>
    <recommendedName>
        <fullName evidence="3">Mitochondrial import inner membrane translocase subunit TIM54</fullName>
    </recommendedName>
</protein>
<sequence>MSEAGPPIIPLQGVIGRIASPPRKNVASNVASPAAGKRPASDGNPAFRAMGLPRLRLPSRNWLIFLSITASFASAVLYDKYQTRRIKQKWCDTVSHLTLEPLDTKTMPRKLTIYLAAPPGDGLRSAREHFHEYVKPVLVAGAMDWDVIEGRKEGDVRFKTAEKVRRKRKRGGEGDALPEEEMAKEYGVELIRERNGTVEGGDVSGDVIIGRHAWKEYVRGLHEGWLGPVDAPKVEDVVVVDGSEGVVGGGHDTGHSSVGDTAVKKAGDVAAAARSSPTPFSPLEARSSGREEESPFLKEEGAPIESEMKTEEAKKEGTEEEEKPKRRHPPPYINPSDYPTAQIAASTPEILDPATAIPFPHLLGIRNTPIRIYRFLNRRHLADRVGRDVAAAVLGSSYRSYGTATPTSIDEASASATGGEKTVPEQSQVLAYEEREWWKTVRRPREEHEESVWIEDVVVDERIGSRMRGFELGAEDEERSRGFAEGRLKTVAEQRGEEEG</sequence>
<dbReference type="RefSeq" id="XP_064697437.1">
    <property type="nucleotide sequence ID" value="XM_064834566.1"/>
</dbReference>
<name>A0AAE0WFJ2_9PEZI</name>
<feature type="region of interest" description="Disordered" evidence="12">
    <location>
        <begin position="268"/>
        <end position="335"/>
    </location>
</feature>
<evidence type="ECO:0000256" key="11">
    <source>
        <dbReference type="ARBA" id="ARBA00023136"/>
    </source>
</evidence>
<feature type="region of interest" description="Disordered" evidence="12">
    <location>
        <begin position="26"/>
        <end position="45"/>
    </location>
</feature>
<evidence type="ECO:0000256" key="7">
    <source>
        <dbReference type="ARBA" id="ARBA00022927"/>
    </source>
</evidence>
<keyword evidence="14" id="KW-1185">Reference proteome</keyword>
<evidence type="ECO:0000256" key="4">
    <source>
        <dbReference type="ARBA" id="ARBA00022448"/>
    </source>
</evidence>
<feature type="region of interest" description="Disordered" evidence="12">
    <location>
        <begin position="474"/>
        <end position="500"/>
    </location>
</feature>
<evidence type="ECO:0000313" key="14">
    <source>
        <dbReference type="Proteomes" id="UP001274830"/>
    </source>
</evidence>
<keyword evidence="11" id="KW-0472">Membrane</keyword>
<accession>A0AAE0WFJ2</accession>
<keyword evidence="8" id="KW-1133">Transmembrane helix</keyword>
<keyword evidence="6" id="KW-0999">Mitochondrion inner membrane</keyword>
<feature type="compositionally biased region" description="Polar residues" evidence="12">
    <location>
        <begin position="404"/>
        <end position="416"/>
    </location>
</feature>
<dbReference type="Pfam" id="PF11711">
    <property type="entry name" value="Tim54"/>
    <property type="match status" value="1"/>
</dbReference>
<evidence type="ECO:0000256" key="10">
    <source>
        <dbReference type="ARBA" id="ARBA00023128"/>
    </source>
</evidence>
<evidence type="ECO:0000313" key="13">
    <source>
        <dbReference type="EMBL" id="KAK3671151.1"/>
    </source>
</evidence>
<gene>
    <name evidence="13" type="primary">TIM54</name>
    <name evidence="13" type="ORF">LTR78_008952</name>
</gene>
<evidence type="ECO:0000256" key="5">
    <source>
        <dbReference type="ARBA" id="ARBA00022692"/>
    </source>
</evidence>
<comment type="caution">
    <text evidence="13">The sequence shown here is derived from an EMBL/GenBank/DDBJ whole genome shotgun (WGS) entry which is preliminary data.</text>
</comment>
<evidence type="ECO:0000256" key="1">
    <source>
        <dbReference type="ARBA" id="ARBA00004434"/>
    </source>
</evidence>
<dbReference type="Proteomes" id="UP001274830">
    <property type="component" value="Unassembled WGS sequence"/>
</dbReference>
<keyword evidence="4" id="KW-0813">Transport</keyword>
<dbReference type="GO" id="GO:0015031">
    <property type="term" value="P:protein transport"/>
    <property type="evidence" value="ECO:0007669"/>
    <property type="project" value="UniProtKB-KW"/>
</dbReference>
<reference evidence="13" key="1">
    <citation type="submission" date="2023-07" db="EMBL/GenBank/DDBJ databases">
        <title>Black Yeasts Isolated from many extreme environments.</title>
        <authorList>
            <person name="Coleine C."/>
            <person name="Stajich J.E."/>
            <person name="Selbmann L."/>
        </authorList>
    </citation>
    <scope>NUCLEOTIDE SEQUENCE</scope>
    <source>
        <strain evidence="13">CCFEE 5485</strain>
    </source>
</reference>
<comment type="similarity">
    <text evidence="2">Belongs to the TIM54 family.</text>
</comment>
<feature type="compositionally biased region" description="Basic and acidic residues" evidence="12">
    <location>
        <begin position="287"/>
        <end position="317"/>
    </location>
</feature>
<dbReference type="AlphaFoldDB" id="A0AAE0WFJ2"/>
<evidence type="ECO:0000256" key="12">
    <source>
        <dbReference type="SAM" id="MobiDB-lite"/>
    </source>
</evidence>
<evidence type="ECO:0000256" key="3">
    <source>
        <dbReference type="ARBA" id="ARBA00020796"/>
    </source>
</evidence>
<dbReference type="GO" id="GO:0005743">
    <property type="term" value="C:mitochondrial inner membrane"/>
    <property type="evidence" value="ECO:0007669"/>
    <property type="project" value="UniProtKB-SubCell"/>
</dbReference>
<feature type="compositionally biased region" description="Basic and acidic residues" evidence="12">
    <location>
        <begin position="478"/>
        <end position="500"/>
    </location>
</feature>
<dbReference type="InterPro" id="IPR021056">
    <property type="entry name" value="Mt_import_IM_translocase_Tim54"/>
</dbReference>
<evidence type="ECO:0000256" key="9">
    <source>
        <dbReference type="ARBA" id="ARBA00023010"/>
    </source>
</evidence>
<keyword evidence="9" id="KW-0811">Translocation</keyword>
<keyword evidence="10" id="KW-0496">Mitochondrion</keyword>
<dbReference type="GeneID" id="89959096"/>
<proteinExistence type="inferred from homology"/>